<protein>
    <submittedName>
        <fullName evidence="1">Uncharacterized protein</fullName>
    </submittedName>
</protein>
<dbReference type="EMBL" id="BARS01033028">
    <property type="protein sequence ID" value="GAG21232.1"/>
    <property type="molecule type" value="Genomic_DNA"/>
</dbReference>
<accession>X0WDE9</accession>
<organism evidence="1">
    <name type="scientific">marine sediment metagenome</name>
    <dbReference type="NCBI Taxonomy" id="412755"/>
    <lineage>
        <taxon>unclassified sequences</taxon>
        <taxon>metagenomes</taxon>
        <taxon>ecological metagenomes</taxon>
    </lineage>
</organism>
<proteinExistence type="predicted"/>
<reference evidence="1" key="1">
    <citation type="journal article" date="2014" name="Front. Microbiol.">
        <title>High frequency of phylogenetically diverse reductive dehalogenase-homologous genes in deep subseafloor sedimentary metagenomes.</title>
        <authorList>
            <person name="Kawai M."/>
            <person name="Futagami T."/>
            <person name="Toyoda A."/>
            <person name="Takaki Y."/>
            <person name="Nishi S."/>
            <person name="Hori S."/>
            <person name="Arai W."/>
            <person name="Tsubouchi T."/>
            <person name="Morono Y."/>
            <person name="Uchiyama I."/>
            <person name="Ito T."/>
            <person name="Fujiyama A."/>
            <person name="Inagaki F."/>
            <person name="Takami H."/>
        </authorList>
    </citation>
    <scope>NUCLEOTIDE SEQUENCE</scope>
    <source>
        <strain evidence="1">Expedition CK06-06</strain>
    </source>
</reference>
<name>X0WDE9_9ZZZZ</name>
<evidence type="ECO:0000313" key="1">
    <source>
        <dbReference type="EMBL" id="GAG21232.1"/>
    </source>
</evidence>
<gene>
    <name evidence="1" type="ORF">S01H1_51195</name>
</gene>
<dbReference type="AlphaFoldDB" id="X0WDE9"/>
<comment type="caution">
    <text evidence="1">The sequence shown here is derived from an EMBL/GenBank/DDBJ whole genome shotgun (WGS) entry which is preliminary data.</text>
</comment>
<sequence length="48" mass="5832">MNDRDWERYIRKFCDERGTNFPLAFGLEVKFVPVSKLMRHVQKKSRSD</sequence>